<protein>
    <recommendedName>
        <fullName evidence="6">3'-5' exonuclease</fullName>
    </recommendedName>
    <alternativeName>
        <fullName evidence="7">Werner Syndrome-like exonuclease</fullName>
    </alternativeName>
</protein>
<sequence>MNGRLLAPEKDAIAALPEFTRLALPDIRVVSTSAQARAADAELMGVEVLGFDTESKPTFARGDVSEGPHVAQFSTLRTAWVFQLHDSDCLRVTAALLRSPAVRKVGFGLSGDLRQLRNRLGVEPQAVMDLDTVFRERGYRKEVGVKAAAAILFGQRFVKSKKVATTNWANPQLSESQVVYAANDAYAAIRVYAALAADEQNALRAG</sequence>
<evidence type="ECO:0000259" key="8">
    <source>
        <dbReference type="SMART" id="SM00474"/>
    </source>
</evidence>
<dbReference type="Proteomes" id="UP000247540">
    <property type="component" value="Unassembled WGS sequence"/>
</dbReference>
<name>A0A318SGU5_9BURK</name>
<dbReference type="InterPro" id="IPR051132">
    <property type="entry name" value="3-5_Exonuclease_domain"/>
</dbReference>
<evidence type="ECO:0000313" key="10">
    <source>
        <dbReference type="Proteomes" id="UP000247540"/>
    </source>
</evidence>
<feature type="domain" description="3'-5' exonuclease" evidence="8">
    <location>
        <begin position="27"/>
        <end position="200"/>
    </location>
</feature>
<keyword evidence="10" id="KW-1185">Reference proteome</keyword>
<dbReference type="GO" id="GO:0006139">
    <property type="term" value="P:nucleobase-containing compound metabolic process"/>
    <property type="evidence" value="ECO:0007669"/>
    <property type="project" value="InterPro"/>
</dbReference>
<dbReference type="EMBL" id="QJTC01000014">
    <property type="protein sequence ID" value="PYE76230.1"/>
    <property type="molecule type" value="Genomic_DNA"/>
</dbReference>
<keyword evidence="2" id="KW-0479">Metal-binding</keyword>
<gene>
    <name evidence="9" type="ORF">DFQ15_11415</name>
</gene>
<dbReference type="AlphaFoldDB" id="A0A318SGU5"/>
<dbReference type="GO" id="GO:0008408">
    <property type="term" value="F:3'-5' exonuclease activity"/>
    <property type="evidence" value="ECO:0007669"/>
    <property type="project" value="InterPro"/>
</dbReference>
<dbReference type="CDD" id="cd06141">
    <property type="entry name" value="WRN_exo"/>
    <property type="match status" value="1"/>
</dbReference>
<keyword evidence="3" id="KW-0378">Hydrolase</keyword>
<evidence type="ECO:0000256" key="7">
    <source>
        <dbReference type="ARBA" id="ARBA00042761"/>
    </source>
</evidence>
<evidence type="ECO:0000256" key="4">
    <source>
        <dbReference type="ARBA" id="ARBA00022839"/>
    </source>
</evidence>
<dbReference type="OrthoDB" id="9793333at2"/>
<evidence type="ECO:0000256" key="5">
    <source>
        <dbReference type="ARBA" id="ARBA00022842"/>
    </source>
</evidence>
<dbReference type="GO" id="GO:0046872">
    <property type="term" value="F:metal ion binding"/>
    <property type="evidence" value="ECO:0007669"/>
    <property type="project" value="UniProtKB-KW"/>
</dbReference>
<evidence type="ECO:0000256" key="6">
    <source>
        <dbReference type="ARBA" id="ARBA00040531"/>
    </source>
</evidence>
<organism evidence="9 10">
    <name type="scientific">Xylophilus ampelinus</name>
    <dbReference type="NCBI Taxonomy" id="54067"/>
    <lineage>
        <taxon>Bacteria</taxon>
        <taxon>Pseudomonadati</taxon>
        <taxon>Pseudomonadota</taxon>
        <taxon>Betaproteobacteria</taxon>
        <taxon>Burkholderiales</taxon>
        <taxon>Xylophilus</taxon>
    </lineage>
</organism>
<keyword evidence="4 9" id="KW-0269">Exonuclease</keyword>
<comment type="caution">
    <text evidence="9">The sequence shown here is derived from an EMBL/GenBank/DDBJ whole genome shotgun (WGS) entry which is preliminary data.</text>
</comment>
<keyword evidence="5" id="KW-0460">Magnesium</keyword>
<dbReference type="SMART" id="SM00474">
    <property type="entry name" value="35EXOc"/>
    <property type="match status" value="1"/>
</dbReference>
<reference evidence="9 10" key="1">
    <citation type="submission" date="2018-06" db="EMBL/GenBank/DDBJ databases">
        <title>Genomic Encyclopedia of Type Strains, Phase III (KMG-III): the genomes of soil and plant-associated and newly described type strains.</title>
        <authorList>
            <person name="Whitman W."/>
        </authorList>
    </citation>
    <scope>NUCLEOTIDE SEQUENCE [LARGE SCALE GENOMIC DNA]</scope>
    <source>
        <strain evidence="9 10">CECT 7646</strain>
    </source>
</reference>
<evidence type="ECO:0000256" key="3">
    <source>
        <dbReference type="ARBA" id="ARBA00022801"/>
    </source>
</evidence>
<dbReference type="InterPro" id="IPR012337">
    <property type="entry name" value="RNaseH-like_sf"/>
</dbReference>
<accession>A0A318SGU5</accession>
<dbReference type="Gene3D" id="3.30.420.10">
    <property type="entry name" value="Ribonuclease H-like superfamily/Ribonuclease H"/>
    <property type="match status" value="1"/>
</dbReference>
<dbReference type="InterPro" id="IPR036397">
    <property type="entry name" value="RNaseH_sf"/>
</dbReference>
<dbReference type="SUPFAM" id="SSF53098">
    <property type="entry name" value="Ribonuclease H-like"/>
    <property type="match status" value="1"/>
</dbReference>
<dbReference type="PANTHER" id="PTHR13620:SF109">
    <property type="entry name" value="3'-5' EXONUCLEASE"/>
    <property type="match status" value="1"/>
</dbReference>
<evidence type="ECO:0000256" key="1">
    <source>
        <dbReference type="ARBA" id="ARBA00022722"/>
    </source>
</evidence>
<dbReference type="GO" id="GO:0003676">
    <property type="term" value="F:nucleic acid binding"/>
    <property type="evidence" value="ECO:0007669"/>
    <property type="project" value="InterPro"/>
</dbReference>
<evidence type="ECO:0000256" key="2">
    <source>
        <dbReference type="ARBA" id="ARBA00022723"/>
    </source>
</evidence>
<dbReference type="PANTHER" id="PTHR13620">
    <property type="entry name" value="3-5 EXONUCLEASE"/>
    <property type="match status" value="1"/>
</dbReference>
<dbReference type="RefSeq" id="WP_110465902.1">
    <property type="nucleotide sequence ID" value="NZ_JAMOFZ010000014.1"/>
</dbReference>
<evidence type="ECO:0000313" key="9">
    <source>
        <dbReference type="EMBL" id="PYE76230.1"/>
    </source>
</evidence>
<dbReference type="Pfam" id="PF01612">
    <property type="entry name" value="DNA_pol_A_exo1"/>
    <property type="match status" value="1"/>
</dbReference>
<proteinExistence type="predicted"/>
<keyword evidence="1" id="KW-0540">Nuclease</keyword>
<dbReference type="InterPro" id="IPR002562">
    <property type="entry name" value="3'-5'_exonuclease_dom"/>
</dbReference>